<feature type="compositionally biased region" description="Basic and acidic residues" evidence="1">
    <location>
        <begin position="173"/>
        <end position="186"/>
    </location>
</feature>
<gene>
    <name evidence="2" type="ORF">FEQUK3_LOCUS3681</name>
</gene>
<comment type="caution">
    <text evidence="2">The sequence shown here is derived from an EMBL/GenBank/DDBJ whole genome shotgun (WGS) entry which is preliminary data.</text>
</comment>
<dbReference type="EMBL" id="CAJSTJ010000121">
    <property type="protein sequence ID" value="CAG7557954.1"/>
    <property type="molecule type" value="Genomic_DNA"/>
</dbReference>
<evidence type="ECO:0000313" key="3">
    <source>
        <dbReference type="Proteomes" id="UP000693738"/>
    </source>
</evidence>
<evidence type="ECO:0000256" key="1">
    <source>
        <dbReference type="SAM" id="MobiDB-lite"/>
    </source>
</evidence>
<feature type="compositionally biased region" description="Basic and acidic residues" evidence="1">
    <location>
        <begin position="288"/>
        <end position="298"/>
    </location>
</feature>
<feature type="compositionally biased region" description="Acidic residues" evidence="1">
    <location>
        <begin position="300"/>
        <end position="309"/>
    </location>
</feature>
<accession>A0A8J2IZS6</accession>
<protein>
    <submittedName>
        <fullName evidence="2">Uncharacterized protein</fullName>
    </submittedName>
</protein>
<feature type="region of interest" description="Disordered" evidence="1">
    <location>
        <begin position="288"/>
        <end position="309"/>
    </location>
</feature>
<feature type="region of interest" description="Disordered" evidence="1">
    <location>
        <begin position="1"/>
        <end position="78"/>
    </location>
</feature>
<sequence length="309" mass="32127">MTNYRGGRGKGRGGHRWGPYGERSQSLPRGGGRGRRRRGDGGGSAYGSAPESSGGGAAVAGGAFGSQGGGGGGGIAHDGAIGNTGGRGGGGAGYGGAPGFLSRGSQGDMNWVPIQPTDILRGRQDSTKEWDILLEDLVMVSSRGHSASNDRNVPADGGSARMEHGGRNATGDRNGDLRTDTFEGDDMQKDLSGQVVHGSNRSASHFDGTDASMAALSRTLPAGFKIVCDRVERSKVEPARLPGARRALSFSEMGHMVQGFRALTENDCGGRGRSTVIRSPRRECSLRRLDPSDRRTEGLVEVEDESGDV</sequence>
<dbReference type="Proteomes" id="UP000693738">
    <property type="component" value="Unassembled WGS sequence"/>
</dbReference>
<evidence type="ECO:0000313" key="2">
    <source>
        <dbReference type="EMBL" id="CAG7557954.1"/>
    </source>
</evidence>
<dbReference type="AlphaFoldDB" id="A0A8J2IZS6"/>
<name>A0A8J2IZS6_FUSEQ</name>
<organism evidence="2 3">
    <name type="scientific">Fusarium equiseti</name>
    <name type="common">Fusarium scirpi</name>
    <dbReference type="NCBI Taxonomy" id="61235"/>
    <lineage>
        <taxon>Eukaryota</taxon>
        <taxon>Fungi</taxon>
        <taxon>Dikarya</taxon>
        <taxon>Ascomycota</taxon>
        <taxon>Pezizomycotina</taxon>
        <taxon>Sordariomycetes</taxon>
        <taxon>Hypocreomycetidae</taxon>
        <taxon>Hypocreales</taxon>
        <taxon>Nectriaceae</taxon>
        <taxon>Fusarium</taxon>
        <taxon>Fusarium incarnatum-equiseti species complex</taxon>
    </lineage>
</organism>
<feature type="region of interest" description="Disordered" evidence="1">
    <location>
        <begin position="144"/>
        <end position="186"/>
    </location>
</feature>
<reference evidence="2" key="1">
    <citation type="submission" date="2021-05" db="EMBL/GenBank/DDBJ databases">
        <authorList>
            <person name="Khan N."/>
        </authorList>
    </citation>
    <scope>NUCLEOTIDE SEQUENCE</scope>
</reference>
<feature type="compositionally biased region" description="Gly residues" evidence="1">
    <location>
        <begin position="53"/>
        <end position="78"/>
    </location>
</feature>
<proteinExistence type="predicted"/>